<evidence type="ECO:0000313" key="2">
    <source>
        <dbReference type="Proteomes" id="UP000203938"/>
    </source>
</evidence>
<protein>
    <submittedName>
        <fullName evidence="1">Head-to-tail connector protein</fullName>
    </submittedName>
</protein>
<organism evidence="1 2">
    <name type="scientific">Gordonia phage BetterKatz</name>
    <dbReference type="NCBI Taxonomy" id="1821551"/>
    <lineage>
        <taxon>Viruses</taxon>
        <taxon>Duplodnaviria</taxon>
        <taxon>Heunggongvirae</taxon>
        <taxon>Uroviricota</taxon>
        <taxon>Caudoviricetes</taxon>
        <taxon>Betterkatzvirus</taxon>
        <taxon>Betterkatzvirus betterkatz</taxon>
    </lineage>
</organism>
<dbReference type="KEGG" id="vg:29125579"/>
<dbReference type="RefSeq" id="YP_009302771.1">
    <property type="nucleotide sequence ID" value="NC_031247.1"/>
</dbReference>
<gene>
    <name evidence="1" type="primary">14</name>
    <name evidence="1" type="ORF">SEA_BETTERKATZ_14</name>
</gene>
<evidence type="ECO:0000313" key="1">
    <source>
        <dbReference type="EMBL" id="AMS03649.1"/>
    </source>
</evidence>
<sequence>MVRVLADPMPRVRAWLTDNLVEAEVRADVPPNWTLAAATRPLVVVADDGGPVDWPVRSEHTIRLVARAKSRTEARTTVRLAAGRLHTAKLTGIVVRRAGGSVIESTDKATGAYLASVLVPIQARTVEL</sequence>
<accession>A0A142KC16</accession>
<dbReference type="GeneID" id="29125579"/>
<keyword evidence="2" id="KW-1185">Reference proteome</keyword>
<dbReference type="EMBL" id="KU963261">
    <property type="protein sequence ID" value="AMS03649.1"/>
    <property type="molecule type" value="Genomic_DNA"/>
</dbReference>
<dbReference type="OrthoDB" id="28778at10239"/>
<proteinExistence type="predicted"/>
<dbReference type="Proteomes" id="UP000203938">
    <property type="component" value="Segment"/>
</dbReference>
<name>A0A142KC16_9CAUD</name>
<reference evidence="2" key="1">
    <citation type="submission" date="2016-03" db="EMBL/GenBank/DDBJ databases">
        <authorList>
            <person name="Berryman E.N."/>
            <person name="Forrest K.M."/>
            <person name="McHale L."/>
            <person name="Wertz A.T."/>
            <person name="Zhuang Z."/>
            <person name="Kasturiarachi N.S."/>
            <person name="Pressimone C.A."/>
            <person name="Schiebel J.G."/>
            <person name="Furbee E.C."/>
            <person name="Grubb S.R."/>
            <person name="Warner M.H."/>
            <person name="Montgomery M.T."/>
            <person name="Garlena R.A."/>
            <person name="Russell D.A."/>
            <person name="Pope W.H."/>
            <person name="Jacobs-Sera D."/>
            <person name="Hendrix R.W."/>
            <person name="Hatfull G.F."/>
        </authorList>
    </citation>
    <scope>NUCLEOTIDE SEQUENCE [LARGE SCALE GENOMIC DNA]</scope>
</reference>